<dbReference type="InterPro" id="IPR036390">
    <property type="entry name" value="WH_DNA-bd_sf"/>
</dbReference>
<organism evidence="5">
    <name type="scientific">uncultured Desulfovibrio sp</name>
    <dbReference type="NCBI Taxonomy" id="167968"/>
    <lineage>
        <taxon>Bacteria</taxon>
        <taxon>Pseudomonadati</taxon>
        <taxon>Thermodesulfobacteriota</taxon>
        <taxon>Desulfovibrionia</taxon>
        <taxon>Desulfovibrionales</taxon>
        <taxon>Desulfovibrionaceae</taxon>
        <taxon>Desulfovibrio</taxon>
        <taxon>environmental samples</taxon>
    </lineage>
</organism>
<dbReference type="SUPFAM" id="SSF48008">
    <property type="entry name" value="GntR ligand-binding domain-like"/>
    <property type="match status" value="1"/>
</dbReference>
<dbReference type="InterPro" id="IPR036388">
    <property type="entry name" value="WH-like_DNA-bd_sf"/>
</dbReference>
<dbReference type="PANTHER" id="PTHR43537">
    <property type="entry name" value="TRANSCRIPTIONAL REGULATOR, GNTR FAMILY"/>
    <property type="match status" value="1"/>
</dbReference>
<dbReference type="EMBL" id="FLUP01000001">
    <property type="protein sequence ID" value="SBW01142.1"/>
    <property type="molecule type" value="Genomic_DNA"/>
</dbReference>
<dbReference type="PANTHER" id="PTHR43537:SF44">
    <property type="entry name" value="GNTR FAMILY REGULATORY PROTEIN"/>
    <property type="match status" value="1"/>
</dbReference>
<accession>A0A212JP03</accession>
<dbReference type="GO" id="GO:0003677">
    <property type="term" value="F:DNA binding"/>
    <property type="evidence" value="ECO:0007669"/>
    <property type="project" value="UniProtKB-KW"/>
</dbReference>
<keyword evidence="2" id="KW-0238">DNA-binding</keyword>
<evidence type="ECO:0000313" key="5">
    <source>
        <dbReference type="EMBL" id="SBW01142.1"/>
    </source>
</evidence>
<sequence>MLEPSCGVWTFIWLYAGIPVMKQTNTKASSTAYEAIRSMIAQGQLSPGEELSERSLAESLQLGRTPVREAIKDLCREGVLMSVPLRGTFVQRLSVEDLKEIHEVRLALEGMAAKLAAEKGGSPELRACLAELQALPDGPELDTFEAQRIGWDFHKAIFQAAGNTRLAKLYADVRVQNSLAMQRVKNYDAERTRVVIKEHIAIGNAILDRNQTLAHQLVWDHLQKAMETKLRSLLAVLG</sequence>
<keyword evidence="1" id="KW-0805">Transcription regulation</keyword>
<dbReference type="Gene3D" id="1.10.10.10">
    <property type="entry name" value="Winged helix-like DNA-binding domain superfamily/Winged helix DNA-binding domain"/>
    <property type="match status" value="1"/>
</dbReference>
<name>A0A212JP03_9BACT</name>
<keyword evidence="3" id="KW-0804">Transcription</keyword>
<dbReference type="GO" id="GO:0003700">
    <property type="term" value="F:DNA-binding transcription factor activity"/>
    <property type="evidence" value="ECO:0007669"/>
    <property type="project" value="InterPro"/>
</dbReference>
<evidence type="ECO:0000256" key="2">
    <source>
        <dbReference type="ARBA" id="ARBA00023125"/>
    </source>
</evidence>
<dbReference type="InterPro" id="IPR000524">
    <property type="entry name" value="Tscrpt_reg_HTH_GntR"/>
</dbReference>
<evidence type="ECO:0000259" key="4">
    <source>
        <dbReference type="PROSITE" id="PS50949"/>
    </source>
</evidence>
<feature type="domain" description="HTH gntR-type" evidence="4">
    <location>
        <begin position="26"/>
        <end position="93"/>
    </location>
</feature>
<dbReference type="Pfam" id="PF00392">
    <property type="entry name" value="GntR"/>
    <property type="match status" value="1"/>
</dbReference>
<reference evidence="5" key="1">
    <citation type="submission" date="2016-04" db="EMBL/GenBank/DDBJ databases">
        <authorList>
            <person name="Evans L.H."/>
            <person name="Alamgir A."/>
            <person name="Owens N."/>
            <person name="Weber N.D."/>
            <person name="Virtaneva K."/>
            <person name="Barbian K."/>
            <person name="Babar A."/>
            <person name="Rosenke K."/>
        </authorList>
    </citation>
    <scope>NUCLEOTIDE SEQUENCE</scope>
    <source>
        <strain evidence="5">92-2</strain>
    </source>
</reference>
<dbReference type="SMART" id="SM00345">
    <property type="entry name" value="HTH_GNTR"/>
    <property type="match status" value="1"/>
</dbReference>
<dbReference type="InterPro" id="IPR008920">
    <property type="entry name" value="TF_FadR/GntR_C"/>
</dbReference>
<evidence type="ECO:0000256" key="1">
    <source>
        <dbReference type="ARBA" id="ARBA00023015"/>
    </source>
</evidence>
<dbReference type="CDD" id="cd07377">
    <property type="entry name" value="WHTH_GntR"/>
    <property type="match status" value="1"/>
</dbReference>
<dbReference type="InterPro" id="IPR011711">
    <property type="entry name" value="GntR_C"/>
</dbReference>
<protein>
    <submittedName>
        <fullName evidence="5">Transcriptional regulator</fullName>
    </submittedName>
</protein>
<dbReference type="Pfam" id="PF07729">
    <property type="entry name" value="FCD"/>
    <property type="match status" value="1"/>
</dbReference>
<dbReference type="SUPFAM" id="SSF46785">
    <property type="entry name" value="Winged helix' DNA-binding domain"/>
    <property type="match status" value="1"/>
</dbReference>
<dbReference type="SMART" id="SM00895">
    <property type="entry name" value="FCD"/>
    <property type="match status" value="1"/>
</dbReference>
<dbReference type="PROSITE" id="PS50949">
    <property type="entry name" value="HTH_GNTR"/>
    <property type="match status" value="1"/>
</dbReference>
<gene>
    <name evidence="5" type="ORF">KM92DES2_11450</name>
</gene>
<dbReference type="AlphaFoldDB" id="A0A212JP03"/>
<proteinExistence type="predicted"/>
<evidence type="ECO:0000256" key="3">
    <source>
        <dbReference type="ARBA" id="ARBA00023163"/>
    </source>
</evidence>
<dbReference type="Gene3D" id="1.20.120.530">
    <property type="entry name" value="GntR ligand-binding domain-like"/>
    <property type="match status" value="1"/>
</dbReference>